<proteinExistence type="inferred from homology"/>
<dbReference type="GO" id="GO:0005739">
    <property type="term" value="C:mitochondrion"/>
    <property type="evidence" value="ECO:0007669"/>
    <property type="project" value="UniProtKB-SubCell"/>
</dbReference>
<dbReference type="Proteomes" id="UP000054304">
    <property type="component" value="Unassembled WGS sequence"/>
</dbReference>
<dbReference type="Pfam" id="PF04568">
    <property type="entry name" value="IATP"/>
    <property type="match status" value="1"/>
</dbReference>
<accession>A0A0C7N3J3</accession>
<comment type="function">
    <text evidence="4">Inhibits the enzyme activity of ATPase.</text>
</comment>
<keyword evidence="8" id="KW-1185">Reference proteome</keyword>
<dbReference type="AlphaFoldDB" id="A0A0C7N3J3"/>
<dbReference type="GeneID" id="34685995"/>
<evidence type="ECO:0000256" key="6">
    <source>
        <dbReference type="SAM" id="MobiDB-lite"/>
    </source>
</evidence>
<evidence type="ECO:0000256" key="1">
    <source>
        <dbReference type="ARBA" id="ARBA00004173"/>
    </source>
</evidence>
<reference evidence="7 8" key="1">
    <citation type="submission" date="2014-12" db="EMBL/GenBank/DDBJ databases">
        <authorList>
            <person name="Neuveglise Cecile"/>
        </authorList>
    </citation>
    <scope>NUCLEOTIDE SEQUENCE [LARGE SCALE GENOMIC DNA]</scope>
    <source>
        <strain evidence="7 8">CBS 12615</strain>
    </source>
</reference>
<dbReference type="SUPFAM" id="SSF64602">
    <property type="entry name" value="F1 ATPase inhibitor, IF1, C-terminal domain"/>
    <property type="match status" value="1"/>
</dbReference>
<evidence type="ECO:0000313" key="7">
    <source>
        <dbReference type="EMBL" id="CEP62525.1"/>
    </source>
</evidence>
<protein>
    <recommendedName>
        <fullName evidence="4">ATPase inhibitor, mitochondrial</fullName>
    </recommendedName>
</protein>
<dbReference type="EMBL" id="LN736364">
    <property type="protein sequence ID" value="CEP62525.1"/>
    <property type="molecule type" value="Genomic_DNA"/>
</dbReference>
<evidence type="ECO:0000256" key="4">
    <source>
        <dbReference type="RuleBase" id="RU368087"/>
    </source>
</evidence>
<evidence type="ECO:0000313" key="8">
    <source>
        <dbReference type="Proteomes" id="UP000054304"/>
    </source>
</evidence>
<dbReference type="HOGENOM" id="CLU_1938538_0_0_1"/>
<gene>
    <name evidence="7" type="ORF">LALA0_S05e07580g</name>
</gene>
<name>A0A0C7N3J3_9SACH</name>
<evidence type="ECO:0000256" key="5">
    <source>
        <dbReference type="SAM" id="Coils"/>
    </source>
</evidence>
<keyword evidence="5" id="KW-0175">Coiled coil</keyword>
<evidence type="ECO:0000256" key="2">
    <source>
        <dbReference type="ARBA" id="ARBA00010901"/>
    </source>
</evidence>
<dbReference type="OrthoDB" id="5532350at2759"/>
<evidence type="ECO:0000256" key="3">
    <source>
        <dbReference type="ARBA" id="ARBA00023128"/>
    </source>
</evidence>
<dbReference type="STRING" id="1245769.A0A0C7N3J3"/>
<feature type="region of interest" description="Disordered" evidence="6">
    <location>
        <begin position="65"/>
        <end position="87"/>
    </location>
</feature>
<organism evidence="7 8">
    <name type="scientific">Lachancea lanzarotensis</name>
    <dbReference type="NCBI Taxonomy" id="1245769"/>
    <lineage>
        <taxon>Eukaryota</taxon>
        <taxon>Fungi</taxon>
        <taxon>Dikarya</taxon>
        <taxon>Ascomycota</taxon>
        <taxon>Saccharomycotina</taxon>
        <taxon>Saccharomycetes</taxon>
        <taxon>Saccharomycetales</taxon>
        <taxon>Saccharomycetaceae</taxon>
        <taxon>Lachancea</taxon>
    </lineage>
</organism>
<dbReference type="RefSeq" id="XP_022628751.1">
    <property type="nucleotide sequence ID" value="XM_022772426.1"/>
</dbReference>
<sequence length="130" mass="14913">MENKGSATETHYRHTSRSRSNYLFSLYLKLDSTVYPRLFSTSIMLAATTRNTLRQSLRIQCGTAVRSYTDGSTGSPRGESADDAFSKRERAQEDYYVRKHEKELLAQLKQKVTEQQKKIDNLEGKLNGKK</sequence>
<comment type="subcellular location">
    <subcellularLocation>
        <location evidence="1">Mitochondrion</location>
    </subcellularLocation>
</comment>
<dbReference type="InterPro" id="IPR007648">
    <property type="entry name" value="ATPase_inhibitor_mt"/>
</dbReference>
<dbReference type="GO" id="GO:0042030">
    <property type="term" value="F:ATPase inhibitor activity"/>
    <property type="evidence" value="ECO:0007669"/>
    <property type="project" value="InterPro"/>
</dbReference>
<comment type="similarity">
    <text evidence="2 4">Belongs to the ATPase inhibitor family.</text>
</comment>
<keyword evidence="3" id="KW-0496">Mitochondrion</keyword>
<feature type="coiled-coil region" evidence="5">
    <location>
        <begin position="98"/>
        <end position="125"/>
    </location>
</feature>
<dbReference type="Gene3D" id="1.20.5.500">
    <property type="entry name" value="Single helix bin"/>
    <property type="match status" value="1"/>
</dbReference>